<dbReference type="RefSeq" id="WP_130418100.1">
    <property type="nucleotide sequence ID" value="NZ_SHKW01000001.1"/>
</dbReference>
<dbReference type="InterPro" id="IPR028098">
    <property type="entry name" value="Glyco_trans_4-like_N"/>
</dbReference>
<dbReference type="OrthoDB" id="9787293at2"/>
<dbReference type="Pfam" id="PF13579">
    <property type="entry name" value="Glyco_trans_4_4"/>
    <property type="match status" value="1"/>
</dbReference>
<dbReference type="Pfam" id="PF00534">
    <property type="entry name" value="Glycos_transf_1"/>
    <property type="match status" value="1"/>
</dbReference>
<protein>
    <submittedName>
        <fullName evidence="3">Glycosyltransferase involved in cell wall biosynthesis</fullName>
    </submittedName>
</protein>
<dbReference type="AlphaFoldDB" id="A0A4Q7YSR9"/>
<evidence type="ECO:0000259" key="1">
    <source>
        <dbReference type="Pfam" id="PF00534"/>
    </source>
</evidence>
<feature type="domain" description="Glycosyl transferase family 1" evidence="1">
    <location>
        <begin position="229"/>
        <end position="394"/>
    </location>
</feature>
<accession>A0A4Q7YSR9</accession>
<dbReference type="PANTHER" id="PTHR45947">
    <property type="entry name" value="SULFOQUINOVOSYL TRANSFERASE SQD2"/>
    <property type="match status" value="1"/>
</dbReference>
<keyword evidence="4" id="KW-1185">Reference proteome</keyword>
<dbReference type="InterPro" id="IPR050194">
    <property type="entry name" value="Glycosyltransferase_grp1"/>
</dbReference>
<proteinExistence type="predicted"/>
<name>A0A4Q7YSR9_9BACT</name>
<dbReference type="SUPFAM" id="SSF53756">
    <property type="entry name" value="UDP-Glycosyltransferase/glycogen phosphorylase"/>
    <property type="match status" value="1"/>
</dbReference>
<dbReference type="InterPro" id="IPR001296">
    <property type="entry name" value="Glyco_trans_1"/>
</dbReference>
<comment type="caution">
    <text evidence="3">The sequence shown here is derived from an EMBL/GenBank/DDBJ whole genome shotgun (WGS) entry which is preliminary data.</text>
</comment>
<dbReference type="CDD" id="cd03794">
    <property type="entry name" value="GT4_WbuB-like"/>
    <property type="match status" value="1"/>
</dbReference>
<sequence length="426" mass="48810">MSSIPSSKLMNDHHTISAHVPSLQRQKLRICMLAYAFYETDTRILQYAASLAERGDIVDVIALKRDPGLPDFEQLDGVNLYRIQDRILNEKGILSYVSRITRFALRSALFLFRKYNEHPYDVIHVHNVPDFLVFSAIYPKLRGGCIVLDIHDLLPEFYASKFNISHNSLLFKALVFSERCSAAFANHVIIANHLWRHRLASRSSSAEKCSVVRNRPDLSIFTKQEINKRGNDQKFILTYPGSLNWHQGLDVAIRAFASISDRIPEAEFHIYGEGSAKTSLIAMVDELAMADRIFFHNFLPSRDIAQVMANTDLAIEPKRSNSAFGNEALSTKILEFMSLGVPVIASKTKIHAYYYNDSIIQYYDNDDEFQLAEQILRLKNNPELRRSLAENAKRYLEDNTWDARKHEYLQLIDSLINPDLQIALVL</sequence>
<gene>
    <name evidence="3" type="ORF">BDD14_1369</name>
</gene>
<keyword evidence="3" id="KW-0808">Transferase</keyword>
<dbReference type="PANTHER" id="PTHR45947:SF3">
    <property type="entry name" value="SULFOQUINOVOSYL TRANSFERASE SQD2"/>
    <property type="match status" value="1"/>
</dbReference>
<reference evidence="3 4" key="1">
    <citation type="submission" date="2019-02" db="EMBL/GenBank/DDBJ databases">
        <title>Genomic Encyclopedia of Archaeal and Bacterial Type Strains, Phase II (KMG-II): from individual species to whole genera.</title>
        <authorList>
            <person name="Goeker M."/>
        </authorList>
    </citation>
    <scope>NUCLEOTIDE SEQUENCE [LARGE SCALE GENOMIC DNA]</scope>
    <source>
        <strain evidence="3 4">DSM 18101</strain>
    </source>
</reference>
<dbReference type="EMBL" id="SHKW01000001">
    <property type="protein sequence ID" value="RZU39959.1"/>
    <property type="molecule type" value="Genomic_DNA"/>
</dbReference>
<evidence type="ECO:0000313" key="3">
    <source>
        <dbReference type="EMBL" id="RZU39959.1"/>
    </source>
</evidence>
<dbReference type="Gene3D" id="3.40.50.2000">
    <property type="entry name" value="Glycogen Phosphorylase B"/>
    <property type="match status" value="2"/>
</dbReference>
<evidence type="ECO:0000313" key="4">
    <source>
        <dbReference type="Proteomes" id="UP000292958"/>
    </source>
</evidence>
<feature type="domain" description="Glycosyltransferase subfamily 4-like N-terminal" evidence="2">
    <location>
        <begin position="42"/>
        <end position="214"/>
    </location>
</feature>
<dbReference type="Proteomes" id="UP000292958">
    <property type="component" value="Unassembled WGS sequence"/>
</dbReference>
<organism evidence="3 4">
    <name type="scientific">Edaphobacter modestus</name>
    <dbReference type="NCBI Taxonomy" id="388466"/>
    <lineage>
        <taxon>Bacteria</taxon>
        <taxon>Pseudomonadati</taxon>
        <taxon>Acidobacteriota</taxon>
        <taxon>Terriglobia</taxon>
        <taxon>Terriglobales</taxon>
        <taxon>Acidobacteriaceae</taxon>
        <taxon>Edaphobacter</taxon>
    </lineage>
</organism>
<evidence type="ECO:0000259" key="2">
    <source>
        <dbReference type="Pfam" id="PF13579"/>
    </source>
</evidence>
<dbReference type="GO" id="GO:0016757">
    <property type="term" value="F:glycosyltransferase activity"/>
    <property type="evidence" value="ECO:0007669"/>
    <property type="project" value="InterPro"/>
</dbReference>